<dbReference type="InterPro" id="IPR001789">
    <property type="entry name" value="Sig_transdc_resp-reg_receiver"/>
</dbReference>
<keyword evidence="4 7" id="KW-0238">DNA-binding</keyword>
<dbReference type="GO" id="GO:0006355">
    <property type="term" value="P:regulation of DNA-templated transcription"/>
    <property type="evidence" value="ECO:0007669"/>
    <property type="project" value="InterPro"/>
</dbReference>
<dbReference type="AlphaFoldDB" id="A0A369WFL1"/>
<sequence length="222" mass="25123">MRILLVEDDQSLAIEIKAALNKVGYAVELSHDGIDAEFMGNEETFDAIVLDLGLPGRPGLEVLQHWRQGSNDTPVLILTARDNWNERVDGLKAGADDYLGKPFHIEELQARLEAVIRRHHGYSENILSYAGLSLNTDSQQLSATGKAPVQLRGIEYRLMRLLLMNPQRILSKSEITDHIYEEDFQRDSNVVEVYVNKLRQRFGKGLIETHRGQGYKLGRVES</sequence>
<dbReference type="SMART" id="SM00448">
    <property type="entry name" value="REC"/>
    <property type="match status" value="1"/>
</dbReference>
<dbReference type="InterPro" id="IPR001867">
    <property type="entry name" value="OmpR/PhoB-type_DNA-bd"/>
</dbReference>
<dbReference type="InterPro" id="IPR039420">
    <property type="entry name" value="WalR-like"/>
</dbReference>
<dbReference type="GO" id="GO:0032993">
    <property type="term" value="C:protein-DNA complex"/>
    <property type="evidence" value="ECO:0007669"/>
    <property type="project" value="TreeGrafter"/>
</dbReference>
<evidence type="ECO:0000256" key="2">
    <source>
        <dbReference type="ARBA" id="ARBA00023012"/>
    </source>
</evidence>
<evidence type="ECO:0000256" key="5">
    <source>
        <dbReference type="ARBA" id="ARBA00023163"/>
    </source>
</evidence>
<accession>A0A369WFL1</accession>
<dbReference type="Proteomes" id="UP000253769">
    <property type="component" value="Unassembled WGS sequence"/>
</dbReference>
<feature type="domain" description="Response regulatory" evidence="8">
    <location>
        <begin position="2"/>
        <end position="116"/>
    </location>
</feature>
<dbReference type="InterPro" id="IPR011006">
    <property type="entry name" value="CheY-like_superfamily"/>
</dbReference>
<dbReference type="PANTHER" id="PTHR48111">
    <property type="entry name" value="REGULATOR OF RPOS"/>
    <property type="match status" value="1"/>
</dbReference>
<evidence type="ECO:0000313" key="10">
    <source>
        <dbReference type="EMBL" id="RDE19386.1"/>
    </source>
</evidence>
<dbReference type="Gene3D" id="6.10.250.690">
    <property type="match status" value="1"/>
</dbReference>
<dbReference type="EMBL" id="QQOH01000003">
    <property type="protein sequence ID" value="RDE19386.1"/>
    <property type="molecule type" value="Genomic_DNA"/>
</dbReference>
<name>A0A369WFL1_9GAMM</name>
<feature type="modified residue" description="4-aspartylphosphate" evidence="6">
    <location>
        <position position="51"/>
    </location>
</feature>
<dbReference type="GO" id="GO:0000156">
    <property type="term" value="F:phosphorelay response regulator activity"/>
    <property type="evidence" value="ECO:0007669"/>
    <property type="project" value="TreeGrafter"/>
</dbReference>
<dbReference type="SMART" id="SM00862">
    <property type="entry name" value="Trans_reg_C"/>
    <property type="match status" value="1"/>
</dbReference>
<dbReference type="PANTHER" id="PTHR48111:SF37">
    <property type="entry name" value="RESPONSE REGULATOR PROTEIN CARR"/>
    <property type="match status" value="1"/>
</dbReference>
<dbReference type="RefSeq" id="WP_114695730.1">
    <property type="nucleotide sequence ID" value="NZ_QQOH01000003.1"/>
</dbReference>
<evidence type="ECO:0000256" key="3">
    <source>
        <dbReference type="ARBA" id="ARBA00023015"/>
    </source>
</evidence>
<dbReference type="InterPro" id="IPR036388">
    <property type="entry name" value="WH-like_DNA-bd_sf"/>
</dbReference>
<dbReference type="GO" id="GO:0005829">
    <property type="term" value="C:cytosol"/>
    <property type="evidence" value="ECO:0007669"/>
    <property type="project" value="TreeGrafter"/>
</dbReference>
<keyword evidence="11" id="KW-1185">Reference proteome</keyword>
<reference evidence="10 11" key="1">
    <citation type="submission" date="2018-07" db="EMBL/GenBank/DDBJ databases">
        <title>Motiliproteus coralliicola sp. nov., a bacterium isolated from Coral.</title>
        <authorList>
            <person name="Wang G."/>
        </authorList>
    </citation>
    <scope>NUCLEOTIDE SEQUENCE [LARGE SCALE GENOMIC DNA]</scope>
    <source>
        <strain evidence="10 11">C34</strain>
    </source>
</reference>
<dbReference type="Pfam" id="PF00072">
    <property type="entry name" value="Response_reg"/>
    <property type="match status" value="1"/>
</dbReference>
<evidence type="ECO:0000256" key="6">
    <source>
        <dbReference type="PROSITE-ProRule" id="PRU00169"/>
    </source>
</evidence>
<dbReference type="GO" id="GO:0000976">
    <property type="term" value="F:transcription cis-regulatory region binding"/>
    <property type="evidence" value="ECO:0007669"/>
    <property type="project" value="TreeGrafter"/>
</dbReference>
<keyword evidence="2" id="KW-0902">Two-component regulatory system</keyword>
<dbReference type="Pfam" id="PF00486">
    <property type="entry name" value="Trans_reg_C"/>
    <property type="match status" value="1"/>
</dbReference>
<evidence type="ECO:0000313" key="11">
    <source>
        <dbReference type="Proteomes" id="UP000253769"/>
    </source>
</evidence>
<dbReference type="CDD" id="cd19934">
    <property type="entry name" value="REC_OmpR_EcPhoP-like"/>
    <property type="match status" value="1"/>
</dbReference>
<keyword evidence="1 6" id="KW-0597">Phosphoprotein</keyword>
<organism evidence="10 11">
    <name type="scientific">Motiliproteus coralliicola</name>
    <dbReference type="NCBI Taxonomy" id="2283196"/>
    <lineage>
        <taxon>Bacteria</taxon>
        <taxon>Pseudomonadati</taxon>
        <taxon>Pseudomonadota</taxon>
        <taxon>Gammaproteobacteria</taxon>
        <taxon>Oceanospirillales</taxon>
        <taxon>Oceanospirillaceae</taxon>
        <taxon>Motiliproteus</taxon>
    </lineage>
</organism>
<evidence type="ECO:0000256" key="1">
    <source>
        <dbReference type="ARBA" id="ARBA00022553"/>
    </source>
</evidence>
<dbReference type="Gene3D" id="1.10.10.10">
    <property type="entry name" value="Winged helix-like DNA-binding domain superfamily/Winged helix DNA-binding domain"/>
    <property type="match status" value="1"/>
</dbReference>
<dbReference type="FunFam" id="3.40.50.2300:FF:000002">
    <property type="entry name" value="DNA-binding response regulator PhoP"/>
    <property type="match status" value="1"/>
</dbReference>
<dbReference type="SUPFAM" id="SSF52172">
    <property type="entry name" value="CheY-like"/>
    <property type="match status" value="1"/>
</dbReference>
<feature type="DNA-binding region" description="OmpR/PhoB-type" evidence="7">
    <location>
        <begin position="124"/>
        <end position="219"/>
    </location>
</feature>
<evidence type="ECO:0000259" key="9">
    <source>
        <dbReference type="PROSITE" id="PS51755"/>
    </source>
</evidence>
<feature type="domain" description="OmpR/PhoB-type" evidence="9">
    <location>
        <begin position="124"/>
        <end position="219"/>
    </location>
</feature>
<dbReference type="PROSITE" id="PS51755">
    <property type="entry name" value="OMPR_PHOB"/>
    <property type="match status" value="1"/>
</dbReference>
<comment type="caution">
    <text evidence="10">The sequence shown here is derived from an EMBL/GenBank/DDBJ whole genome shotgun (WGS) entry which is preliminary data.</text>
</comment>
<evidence type="ECO:0000259" key="8">
    <source>
        <dbReference type="PROSITE" id="PS50110"/>
    </source>
</evidence>
<evidence type="ECO:0000256" key="4">
    <source>
        <dbReference type="ARBA" id="ARBA00023125"/>
    </source>
</evidence>
<evidence type="ECO:0000256" key="7">
    <source>
        <dbReference type="PROSITE-ProRule" id="PRU01091"/>
    </source>
</evidence>
<proteinExistence type="predicted"/>
<gene>
    <name evidence="10" type="ORF">DV711_10840</name>
</gene>
<keyword evidence="5" id="KW-0804">Transcription</keyword>
<dbReference type="Gene3D" id="3.40.50.2300">
    <property type="match status" value="1"/>
</dbReference>
<dbReference type="OrthoDB" id="9802426at2"/>
<keyword evidence="3" id="KW-0805">Transcription regulation</keyword>
<dbReference type="CDD" id="cd00383">
    <property type="entry name" value="trans_reg_C"/>
    <property type="match status" value="1"/>
</dbReference>
<dbReference type="PROSITE" id="PS50110">
    <property type="entry name" value="RESPONSE_REGULATORY"/>
    <property type="match status" value="1"/>
</dbReference>
<protein>
    <submittedName>
        <fullName evidence="10">DNA-binding response regulator</fullName>
    </submittedName>
</protein>